<sequence>MCISSLLTLTAVFDPMVTAWLFLLKEHSDTLFPIIDATITLPNYFASYALTEEAATPVAMLLNDCSGKRGFLSTRYFKIHLASVSSLMILVGVASLCCSLVAYVISVSSCIALLISPHAGEERIHTRR</sequence>
<protein>
    <submittedName>
        <fullName evidence="3">Uncharacterized protein</fullName>
    </submittedName>
</protein>
<dbReference type="EMBL" id="CAIIXF020000009">
    <property type="protein sequence ID" value="CAH1794063.1"/>
    <property type="molecule type" value="Genomic_DNA"/>
</dbReference>
<keyword evidence="1" id="KW-0812">Transmembrane</keyword>
<reference evidence="3" key="1">
    <citation type="submission" date="2022-03" db="EMBL/GenBank/DDBJ databases">
        <authorList>
            <person name="Martin C."/>
        </authorList>
    </citation>
    <scope>NUCLEOTIDE SEQUENCE</scope>
</reference>
<comment type="caution">
    <text evidence="3">The sequence shown here is derived from an EMBL/GenBank/DDBJ whole genome shotgun (WGS) entry which is preliminary data.</text>
</comment>
<keyword evidence="2" id="KW-0732">Signal</keyword>
<proteinExistence type="predicted"/>
<dbReference type="Proteomes" id="UP000749559">
    <property type="component" value="Unassembled WGS sequence"/>
</dbReference>
<evidence type="ECO:0000256" key="1">
    <source>
        <dbReference type="SAM" id="Phobius"/>
    </source>
</evidence>
<feature type="transmembrane region" description="Helical" evidence="1">
    <location>
        <begin position="87"/>
        <end position="115"/>
    </location>
</feature>
<feature type="signal peptide" evidence="2">
    <location>
        <begin position="1"/>
        <end position="19"/>
    </location>
</feature>
<accession>A0A8S4PIN1</accession>
<keyword evidence="1" id="KW-1133">Transmembrane helix</keyword>
<keyword evidence="4" id="KW-1185">Reference proteome</keyword>
<feature type="chain" id="PRO_5035937351" evidence="2">
    <location>
        <begin position="20"/>
        <end position="128"/>
    </location>
</feature>
<evidence type="ECO:0000313" key="4">
    <source>
        <dbReference type="Proteomes" id="UP000749559"/>
    </source>
</evidence>
<gene>
    <name evidence="3" type="ORF">OFUS_LOCUS18830</name>
</gene>
<name>A0A8S4PIN1_OWEFU</name>
<organism evidence="3 4">
    <name type="scientific">Owenia fusiformis</name>
    <name type="common">Polychaete worm</name>
    <dbReference type="NCBI Taxonomy" id="6347"/>
    <lineage>
        <taxon>Eukaryota</taxon>
        <taxon>Metazoa</taxon>
        <taxon>Spiralia</taxon>
        <taxon>Lophotrochozoa</taxon>
        <taxon>Annelida</taxon>
        <taxon>Polychaeta</taxon>
        <taxon>Sedentaria</taxon>
        <taxon>Canalipalpata</taxon>
        <taxon>Sabellida</taxon>
        <taxon>Oweniida</taxon>
        <taxon>Oweniidae</taxon>
        <taxon>Owenia</taxon>
    </lineage>
</organism>
<evidence type="ECO:0000256" key="2">
    <source>
        <dbReference type="SAM" id="SignalP"/>
    </source>
</evidence>
<evidence type="ECO:0000313" key="3">
    <source>
        <dbReference type="EMBL" id="CAH1794063.1"/>
    </source>
</evidence>
<dbReference type="AlphaFoldDB" id="A0A8S4PIN1"/>
<keyword evidence="1" id="KW-0472">Membrane</keyword>